<dbReference type="RefSeq" id="WP_194450909.1">
    <property type="nucleotide sequence ID" value="NZ_CP063849.1"/>
</dbReference>
<organism evidence="3 4">
    <name type="scientific">Paludibaculum fermentans</name>
    <dbReference type="NCBI Taxonomy" id="1473598"/>
    <lineage>
        <taxon>Bacteria</taxon>
        <taxon>Pseudomonadati</taxon>
        <taxon>Acidobacteriota</taxon>
        <taxon>Terriglobia</taxon>
        <taxon>Bryobacterales</taxon>
        <taxon>Bryobacteraceae</taxon>
        <taxon>Paludibaculum</taxon>
    </lineage>
</organism>
<dbReference type="EMBL" id="CP063849">
    <property type="protein sequence ID" value="QOY89247.1"/>
    <property type="molecule type" value="Genomic_DNA"/>
</dbReference>
<proteinExistence type="predicted"/>
<evidence type="ECO:0000256" key="1">
    <source>
        <dbReference type="SAM" id="SignalP"/>
    </source>
</evidence>
<keyword evidence="4" id="KW-1185">Reference proteome</keyword>
<evidence type="ECO:0000259" key="2">
    <source>
        <dbReference type="Pfam" id="PF19190"/>
    </source>
</evidence>
<feature type="domain" description="BACON" evidence="2">
    <location>
        <begin position="27"/>
        <end position="110"/>
    </location>
</feature>
<protein>
    <recommendedName>
        <fullName evidence="2">BACON domain-containing protein</fullName>
    </recommendedName>
</protein>
<dbReference type="InterPro" id="IPR024361">
    <property type="entry name" value="BACON"/>
</dbReference>
<dbReference type="KEGG" id="pfer:IRI77_04635"/>
<feature type="signal peptide" evidence="1">
    <location>
        <begin position="1"/>
        <end position="18"/>
    </location>
</feature>
<dbReference type="AlphaFoldDB" id="A0A7S7NT14"/>
<dbReference type="Pfam" id="PF19190">
    <property type="entry name" value="BACON_2"/>
    <property type="match status" value="1"/>
</dbReference>
<sequence>MKLATVLLLSGCLSLAHAQNPYLFFSPQSANLNADAGAGGKVNTSVRMINTGPGFNFSVQGNQGWLEVFPTSGAVAAGGTFDIQVTCNPFQMQTGTYSGKVTITPTANTGQLPTTFDVFFNVKGIAFLLNPASLDLTLGPESSTTSSFNIANSDGTVREVQITPYTSDGANWLSVTNASPILSPITVGIRVNSSGFDIGTVLTGELRITAPSLSGVTGVVPVKVTVVDQPPGFTVVPSQLTFYAFGTVAAPPQPVQVVANGGRLAYFDVTEVVPTPELTVSINRGLTPSTFAVQMDTLAAVQLPRDDSLLITPTDTTPVVQLPVRTQLEPNRVYSLPQVADGGDFKTSITLVNNDTTPAYVTVKFYKSEPTTHATVAWNPPIENGDKVENVVIPPNASWSVQTAGTDAATSSGWAEVVCKEKISGVAVYRQSRPDGRFQEAAVPLNSTLMQRSLLPFDNANGFVSAMAIANVSQTEVAKVRVAFRDELGRIIKVDRLPDIPARGHYAFTLPSQWPYLGDKRGTADFWITTGQISILGLRFNPTGAFTSFEAQTFNRYTRGKRSLPQIADGGDASTSFRTSITLVNNDATQANVNLRFWRDTGNNTAAAWPLQFLNGVDPTNVTIAPGASVTLETAGSSPSVQSGWAEILSGQWVTGFAVFKQIVPGRPDQEAAVPINVATPGRTIMPFDNTGGFTTTVAVANMSADVASIVNFTFRDLQGQRIVQVQLPEIPPNGHAAFRLVDLNGIVDGKKGSLEISSLAGEMTVIGLRFASSGAYTSFKATALQ</sequence>
<gene>
    <name evidence="3" type="ORF">IRI77_04635</name>
</gene>
<reference evidence="3 4" key="1">
    <citation type="submission" date="2020-10" db="EMBL/GenBank/DDBJ databases">
        <title>Complete genome sequence of Paludibaculum fermentans P105T, a facultatively anaerobic acidobacterium capable of dissimilatory Fe(III) reduction.</title>
        <authorList>
            <person name="Dedysh S.N."/>
            <person name="Beletsky A.V."/>
            <person name="Kulichevskaya I.S."/>
            <person name="Mardanov A.V."/>
            <person name="Ravin N.V."/>
        </authorList>
    </citation>
    <scope>NUCLEOTIDE SEQUENCE [LARGE SCALE GENOMIC DNA]</scope>
    <source>
        <strain evidence="3 4">P105</strain>
    </source>
</reference>
<evidence type="ECO:0000313" key="3">
    <source>
        <dbReference type="EMBL" id="QOY89247.1"/>
    </source>
</evidence>
<keyword evidence="1" id="KW-0732">Signal</keyword>
<name>A0A7S7NT14_PALFE</name>
<dbReference type="Proteomes" id="UP000593892">
    <property type="component" value="Chromosome"/>
</dbReference>
<feature type="chain" id="PRO_5032656534" description="BACON domain-containing protein" evidence="1">
    <location>
        <begin position="19"/>
        <end position="786"/>
    </location>
</feature>
<accession>A0A7S7NT14</accession>
<evidence type="ECO:0000313" key="4">
    <source>
        <dbReference type="Proteomes" id="UP000593892"/>
    </source>
</evidence>